<reference evidence="1" key="1">
    <citation type="submission" date="2022-08" db="EMBL/GenBank/DDBJ databases">
        <title>Genome Sequence of Lecanicillium fungicola.</title>
        <authorList>
            <person name="Buettner E."/>
        </authorList>
    </citation>
    <scope>NUCLEOTIDE SEQUENCE</scope>
    <source>
        <strain evidence="1">Babe33</strain>
    </source>
</reference>
<evidence type="ECO:0000313" key="1">
    <source>
        <dbReference type="EMBL" id="KAJ2983127.1"/>
    </source>
</evidence>
<proteinExistence type="predicted"/>
<accession>A0ACC1NUX9</accession>
<organism evidence="1 2">
    <name type="scientific">Zarea fungicola</name>
    <dbReference type="NCBI Taxonomy" id="93591"/>
    <lineage>
        <taxon>Eukaryota</taxon>
        <taxon>Fungi</taxon>
        <taxon>Dikarya</taxon>
        <taxon>Ascomycota</taxon>
        <taxon>Pezizomycotina</taxon>
        <taxon>Sordariomycetes</taxon>
        <taxon>Hypocreomycetidae</taxon>
        <taxon>Hypocreales</taxon>
        <taxon>Cordycipitaceae</taxon>
        <taxon>Zarea</taxon>
    </lineage>
</organism>
<comment type="caution">
    <text evidence="1">The sequence shown here is derived from an EMBL/GenBank/DDBJ whole genome shotgun (WGS) entry which is preliminary data.</text>
</comment>
<dbReference type="EMBL" id="JANJQO010000042">
    <property type="protein sequence ID" value="KAJ2983127.1"/>
    <property type="molecule type" value="Genomic_DNA"/>
</dbReference>
<evidence type="ECO:0000313" key="2">
    <source>
        <dbReference type="Proteomes" id="UP001143910"/>
    </source>
</evidence>
<protein>
    <submittedName>
        <fullName evidence="1">Uncharacterized protein</fullName>
    </submittedName>
</protein>
<dbReference type="Proteomes" id="UP001143910">
    <property type="component" value="Unassembled WGS sequence"/>
</dbReference>
<keyword evidence="2" id="KW-1185">Reference proteome</keyword>
<sequence>MAPPHRLISETLDLPVIIAELNFIDSDKFTEEKPYTIAGPLPLDKESRRTNLITAPQKVPIRDLRGHLDLLDIHKNGFEIVTQKPKNALDALPDHLLHEHLYANNQWLLQRLEAEHCFCYAYKVTQDMEEQSMWIMC</sequence>
<name>A0ACC1NUX9_9HYPO</name>
<gene>
    <name evidence="1" type="ORF">NQ176_g908</name>
</gene>